<feature type="region of interest" description="Disordered" evidence="1">
    <location>
        <begin position="63"/>
        <end position="118"/>
    </location>
</feature>
<organism evidence="2 3">
    <name type="scientific">Trichonephila inaurata madagascariensis</name>
    <dbReference type="NCBI Taxonomy" id="2747483"/>
    <lineage>
        <taxon>Eukaryota</taxon>
        <taxon>Metazoa</taxon>
        <taxon>Ecdysozoa</taxon>
        <taxon>Arthropoda</taxon>
        <taxon>Chelicerata</taxon>
        <taxon>Arachnida</taxon>
        <taxon>Araneae</taxon>
        <taxon>Araneomorphae</taxon>
        <taxon>Entelegynae</taxon>
        <taxon>Araneoidea</taxon>
        <taxon>Nephilidae</taxon>
        <taxon>Trichonephila</taxon>
        <taxon>Trichonephila inaurata</taxon>
    </lineage>
</organism>
<protein>
    <submittedName>
        <fullName evidence="2">Uncharacterized protein</fullName>
    </submittedName>
</protein>
<dbReference type="EMBL" id="BMAV01005999">
    <property type="protein sequence ID" value="GFY47554.1"/>
    <property type="molecule type" value="Genomic_DNA"/>
</dbReference>
<keyword evidence="3" id="KW-1185">Reference proteome</keyword>
<reference evidence="2" key="1">
    <citation type="submission" date="2020-08" db="EMBL/GenBank/DDBJ databases">
        <title>Multicomponent nature underlies the extraordinary mechanical properties of spider dragline silk.</title>
        <authorList>
            <person name="Kono N."/>
            <person name="Nakamura H."/>
            <person name="Mori M."/>
            <person name="Yoshida Y."/>
            <person name="Ohtoshi R."/>
            <person name="Malay A.D."/>
            <person name="Moran D.A.P."/>
            <person name="Tomita M."/>
            <person name="Numata K."/>
            <person name="Arakawa K."/>
        </authorList>
    </citation>
    <scope>NUCLEOTIDE SEQUENCE</scope>
</reference>
<accession>A0A8X7BZJ1</accession>
<gene>
    <name evidence="2" type="primary">NCL1_32974</name>
    <name evidence="2" type="ORF">TNIN_95841</name>
</gene>
<feature type="region of interest" description="Disordered" evidence="1">
    <location>
        <begin position="1"/>
        <end position="27"/>
    </location>
</feature>
<proteinExistence type="predicted"/>
<evidence type="ECO:0000313" key="2">
    <source>
        <dbReference type="EMBL" id="GFY47554.1"/>
    </source>
</evidence>
<comment type="caution">
    <text evidence="2">The sequence shown here is derived from an EMBL/GenBank/DDBJ whole genome shotgun (WGS) entry which is preliminary data.</text>
</comment>
<evidence type="ECO:0000313" key="3">
    <source>
        <dbReference type="Proteomes" id="UP000886998"/>
    </source>
</evidence>
<name>A0A8X7BZJ1_9ARAC</name>
<dbReference type="Proteomes" id="UP000886998">
    <property type="component" value="Unassembled WGS sequence"/>
</dbReference>
<feature type="compositionally biased region" description="Polar residues" evidence="1">
    <location>
        <begin position="64"/>
        <end position="79"/>
    </location>
</feature>
<sequence length="118" mass="13309">MADNEDIPTIDATLDPPSAAQQIEVRNRTPKERSLVTKFINVTLCFMDKGRKRRCHPLAELPHAQSSLNVSSQLTQQTPEVRVPRLSRRDVIPNPGGQGTRGTPKRRQRTTANTRTQR</sequence>
<dbReference type="AlphaFoldDB" id="A0A8X7BZJ1"/>
<evidence type="ECO:0000256" key="1">
    <source>
        <dbReference type="SAM" id="MobiDB-lite"/>
    </source>
</evidence>